<dbReference type="SMART" id="SM00563">
    <property type="entry name" value="PlsC"/>
    <property type="match status" value="1"/>
</dbReference>
<organism evidence="6 7">
    <name type="scientific">Thioalkalivibrio nitratireducens (strain DSM 14787 / UNIQEM 213 / ALEN2)</name>
    <dbReference type="NCBI Taxonomy" id="1255043"/>
    <lineage>
        <taxon>Bacteria</taxon>
        <taxon>Pseudomonadati</taxon>
        <taxon>Pseudomonadota</taxon>
        <taxon>Gammaproteobacteria</taxon>
        <taxon>Chromatiales</taxon>
        <taxon>Ectothiorhodospiraceae</taxon>
        <taxon>Thioalkalivibrio</taxon>
    </lineage>
</organism>
<dbReference type="KEGG" id="tni:TVNIR_3644"/>
<keyword evidence="2 6" id="KW-0808">Transferase</keyword>
<sequence>MDALPLARHGAAAEWARHRGHRPPPTVPERSLMLPRLRAIAFWVGFAGSTIVFGLLVAPLALPFGWHGRYRALSQWTRFNVWWLGVTCGLRHRVYGAANLLQPTPAIVMAKHQSAWETIALQQILPPQVWVLKRELMRIPFFGWAIGMVDPVPVDRKAGRRALDALVEAGTDRLRRGLWVVLFPEGTRVAPGERGRYRIGGAVLAARSGYPVIPIAHNSGSFWPRRSLVKHPGVIDVVVGPPIASEGREPEAILAKVENWIESEVARLERRA</sequence>
<evidence type="ECO:0000256" key="1">
    <source>
        <dbReference type="ARBA" id="ARBA00005189"/>
    </source>
</evidence>
<comment type="pathway">
    <text evidence="1">Lipid metabolism.</text>
</comment>
<dbReference type="CDD" id="cd07989">
    <property type="entry name" value="LPLAT_AGPAT-like"/>
    <property type="match status" value="1"/>
</dbReference>
<gene>
    <name evidence="6" type="primary">plsC [C]</name>
    <name evidence="6" type="ordered locus">TVNIR_3644</name>
</gene>
<evidence type="ECO:0000259" key="5">
    <source>
        <dbReference type="SMART" id="SM00563"/>
    </source>
</evidence>
<dbReference type="PATRIC" id="fig|1255043.3.peg.3676"/>
<keyword evidence="4" id="KW-1133">Transmembrane helix</keyword>
<dbReference type="Proteomes" id="UP000010809">
    <property type="component" value="Chromosome"/>
</dbReference>
<evidence type="ECO:0000313" key="6">
    <source>
        <dbReference type="EMBL" id="AGA35274.1"/>
    </source>
</evidence>
<dbReference type="GO" id="GO:0006654">
    <property type="term" value="P:phosphatidic acid biosynthetic process"/>
    <property type="evidence" value="ECO:0007669"/>
    <property type="project" value="TreeGrafter"/>
</dbReference>
<proteinExistence type="predicted"/>
<keyword evidence="4" id="KW-0472">Membrane</keyword>
<feature type="transmembrane region" description="Helical" evidence="4">
    <location>
        <begin position="40"/>
        <end position="62"/>
    </location>
</feature>
<keyword evidence="4" id="KW-0812">Transmembrane</keyword>
<dbReference type="AlphaFoldDB" id="L0E0B1"/>
<evidence type="ECO:0000256" key="2">
    <source>
        <dbReference type="ARBA" id="ARBA00022679"/>
    </source>
</evidence>
<evidence type="ECO:0000256" key="3">
    <source>
        <dbReference type="ARBA" id="ARBA00023315"/>
    </source>
</evidence>
<dbReference type="HOGENOM" id="CLU_027938_5_0_6"/>
<dbReference type="SUPFAM" id="SSF69593">
    <property type="entry name" value="Glycerol-3-phosphate (1)-acyltransferase"/>
    <property type="match status" value="1"/>
</dbReference>
<keyword evidence="7" id="KW-1185">Reference proteome</keyword>
<dbReference type="EMBL" id="CP003989">
    <property type="protein sequence ID" value="AGA35274.1"/>
    <property type="molecule type" value="Genomic_DNA"/>
</dbReference>
<dbReference type="eggNOG" id="COG0204">
    <property type="taxonomic scope" value="Bacteria"/>
</dbReference>
<dbReference type="PANTHER" id="PTHR10434">
    <property type="entry name" value="1-ACYL-SN-GLYCEROL-3-PHOSPHATE ACYLTRANSFERASE"/>
    <property type="match status" value="1"/>
</dbReference>
<evidence type="ECO:0000256" key="4">
    <source>
        <dbReference type="SAM" id="Phobius"/>
    </source>
</evidence>
<protein>
    <submittedName>
        <fullName evidence="6">1-acyl-sn-glycerol-3-phosphate acyltransferase</fullName>
        <ecNumber evidence="6">2.3.1.51</ecNumber>
    </submittedName>
</protein>
<dbReference type="PANTHER" id="PTHR10434:SF40">
    <property type="entry name" value="1-ACYL-SN-GLYCEROL-3-PHOSPHATE ACYLTRANSFERASE"/>
    <property type="match status" value="1"/>
</dbReference>
<dbReference type="EC" id="2.3.1.51" evidence="6"/>
<dbReference type="GO" id="GO:0003841">
    <property type="term" value="F:1-acylglycerol-3-phosphate O-acyltransferase activity"/>
    <property type="evidence" value="ECO:0007669"/>
    <property type="project" value="UniProtKB-EC"/>
</dbReference>
<evidence type="ECO:0000313" key="7">
    <source>
        <dbReference type="Proteomes" id="UP000010809"/>
    </source>
</evidence>
<name>L0E0B1_THIND</name>
<feature type="domain" description="Phospholipid/glycerol acyltransferase" evidence="5">
    <location>
        <begin position="106"/>
        <end position="220"/>
    </location>
</feature>
<dbReference type="Pfam" id="PF01553">
    <property type="entry name" value="Acyltransferase"/>
    <property type="match status" value="1"/>
</dbReference>
<dbReference type="STRING" id="1255043.TVNIR_3644"/>
<accession>L0E0B1</accession>
<keyword evidence="3 6" id="KW-0012">Acyltransferase</keyword>
<reference evidence="6" key="1">
    <citation type="submission" date="2015-12" db="EMBL/GenBank/DDBJ databases">
        <authorList>
            <person name="Tikhonova T.V."/>
            <person name="Pavlov A.R."/>
            <person name="Beletsky A.V."/>
            <person name="Mardanov A.V."/>
            <person name="Sorokin D.Y."/>
            <person name="Ravin N.V."/>
            <person name="Popov V.O."/>
        </authorList>
    </citation>
    <scope>NUCLEOTIDE SEQUENCE</scope>
    <source>
        <strain evidence="6">DSM 14787</strain>
    </source>
</reference>
<dbReference type="InterPro" id="IPR002123">
    <property type="entry name" value="Plipid/glycerol_acylTrfase"/>
</dbReference>